<evidence type="ECO:0000256" key="8">
    <source>
        <dbReference type="ARBA" id="ARBA00023242"/>
    </source>
</evidence>
<dbReference type="GO" id="GO:0000724">
    <property type="term" value="P:double-strand break repair via homologous recombination"/>
    <property type="evidence" value="ECO:0007669"/>
    <property type="project" value="TreeGrafter"/>
</dbReference>
<feature type="domain" description="BRCT" evidence="10">
    <location>
        <begin position="427"/>
        <end position="543"/>
    </location>
</feature>
<accession>A0AAV0BYJ0</accession>
<dbReference type="Gene3D" id="3.30.40.10">
    <property type="entry name" value="Zinc/RING finger domain, C3HC4 (zinc finger)"/>
    <property type="match status" value="1"/>
</dbReference>
<dbReference type="InterPro" id="IPR036420">
    <property type="entry name" value="BRCT_dom_sf"/>
</dbReference>
<evidence type="ECO:0000256" key="1">
    <source>
        <dbReference type="ARBA" id="ARBA00004123"/>
    </source>
</evidence>
<reference evidence="12" key="1">
    <citation type="submission" date="2022-07" db="EMBL/GenBank/DDBJ databases">
        <authorList>
            <person name="Macas J."/>
            <person name="Novak P."/>
            <person name="Neumann P."/>
        </authorList>
    </citation>
    <scope>NUCLEOTIDE SEQUENCE</scope>
</reference>
<dbReference type="GO" id="GO:0045944">
    <property type="term" value="P:positive regulation of transcription by RNA polymerase II"/>
    <property type="evidence" value="ECO:0007669"/>
    <property type="project" value="TreeGrafter"/>
</dbReference>
<dbReference type="PROSITE" id="PS50172">
    <property type="entry name" value="BRCT"/>
    <property type="match status" value="2"/>
</dbReference>
<dbReference type="FunFam" id="3.40.50.10190:FF:000006">
    <property type="entry name" value="Breast cancer type 1 susceptibility protein homolog"/>
    <property type="match status" value="1"/>
</dbReference>
<dbReference type="SMART" id="SM00249">
    <property type="entry name" value="PHD"/>
    <property type="match status" value="1"/>
</dbReference>
<evidence type="ECO:0000256" key="2">
    <source>
        <dbReference type="ARBA" id="ARBA00022723"/>
    </source>
</evidence>
<evidence type="ECO:0000256" key="6">
    <source>
        <dbReference type="ARBA" id="ARBA00022833"/>
    </source>
</evidence>
<dbReference type="InterPro" id="IPR013083">
    <property type="entry name" value="Znf_RING/FYVE/PHD"/>
</dbReference>
<evidence type="ECO:0000256" key="4">
    <source>
        <dbReference type="ARBA" id="ARBA00022763"/>
    </source>
</evidence>
<proteinExistence type="predicted"/>
<dbReference type="Gene3D" id="3.40.50.10190">
    <property type="entry name" value="BRCT domain"/>
    <property type="match status" value="2"/>
</dbReference>
<dbReference type="PANTHER" id="PTHR13763:SF9">
    <property type="entry name" value="BRCA1-ASSOCIATED RING DOMAIN PROTEIN 1"/>
    <property type="match status" value="1"/>
</dbReference>
<comment type="subcellular location">
    <subcellularLocation>
        <location evidence="1">Nucleus</location>
    </subcellularLocation>
</comment>
<keyword evidence="3" id="KW-0677">Repeat</keyword>
<evidence type="ECO:0000259" key="11">
    <source>
        <dbReference type="PROSITE" id="PS51805"/>
    </source>
</evidence>
<feature type="region of interest" description="Disordered" evidence="9">
    <location>
        <begin position="120"/>
        <end position="143"/>
    </location>
</feature>
<feature type="domain" description="PHD-type" evidence="11">
    <location>
        <begin position="159"/>
        <end position="276"/>
    </location>
</feature>
<evidence type="ECO:0000313" key="12">
    <source>
        <dbReference type="EMBL" id="CAH9051142.1"/>
    </source>
</evidence>
<feature type="domain" description="BRCT" evidence="10">
    <location>
        <begin position="321"/>
        <end position="406"/>
    </location>
</feature>
<dbReference type="SUPFAM" id="SSF52113">
    <property type="entry name" value="BRCT domain"/>
    <property type="match status" value="2"/>
</dbReference>
<dbReference type="InterPro" id="IPR031099">
    <property type="entry name" value="BRCA1-associated"/>
</dbReference>
<dbReference type="CDD" id="cd17734">
    <property type="entry name" value="BRCT_Bard1_rpt1"/>
    <property type="match status" value="1"/>
</dbReference>
<name>A0AAV0BYJ0_9ASTE</name>
<evidence type="ECO:0000313" key="13">
    <source>
        <dbReference type="Proteomes" id="UP001152523"/>
    </source>
</evidence>
<feature type="compositionally biased region" description="Basic and acidic residues" evidence="9">
    <location>
        <begin position="120"/>
        <end position="132"/>
    </location>
</feature>
<dbReference type="PANTHER" id="PTHR13763">
    <property type="entry name" value="BREAST CANCER TYPE 1 SUSCEPTIBILITY PROTEIN BRCA1"/>
    <property type="match status" value="1"/>
</dbReference>
<dbReference type="GO" id="GO:0008270">
    <property type="term" value="F:zinc ion binding"/>
    <property type="evidence" value="ECO:0007669"/>
    <property type="project" value="UniProtKB-KW"/>
</dbReference>
<evidence type="ECO:0000256" key="5">
    <source>
        <dbReference type="ARBA" id="ARBA00022771"/>
    </source>
</evidence>
<dbReference type="AlphaFoldDB" id="A0AAV0BYJ0"/>
<dbReference type="SMART" id="SM00292">
    <property type="entry name" value="BRCT"/>
    <property type="match status" value="2"/>
</dbReference>
<keyword evidence="2" id="KW-0479">Metal-binding</keyword>
<dbReference type="Pfam" id="PF13771">
    <property type="entry name" value="zf-HC5HC2H"/>
    <property type="match status" value="1"/>
</dbReference>
<dbReference type="Proteomes" id="UP001152523">
    <property type="component" value="Unassembled WGS sequence"/>
</dbReference>
<dbReference type="InterPro" id="IPR034732">
    <property type="entry name" value="EPHD"/>
</dbReference>
<keyword evidence="4" id="KW-0227">DNA damage</keyword>
<evidence type="ECO:0000256" key="7">
    <source>
        <dbReference type="ARBA" id="ARBA00023204"/>
    </source>
</evidence>
<keyword evidence="6" id="KW-0862">Zinc</keyword>
<sequence length="543" mass="59417">MKTSNVKPLRSVMPPSPSVKRLAQNENAMLLNDVNGCSSLPTVAALSGNIVDGRPSAEEIDVNHLPQQSPVSYISSDDNKEVDGNSSEIAVCKDLGFAKTANLSSVDGQLVNASEIDCRSRDTDDTSCERDTKRQKKMNTGLSSEAKSQSAIANCDPFLTGCAFCKSPNATDSSGPIIFYNKGKEFVDHLPDSIPVHRRCIDWAPQIYYEGEFIKNFKSELARSAKLKCNVCGQKGAALGCYMKSCPKTYHAPCAFEIEECRWDLDNFLMLCPNHISTRFPNEKPKSRKSATSENHINSSKITAEQLDIWSTSPEGPKEWVLCGSALSSDDKCTLVKFAKMCGATVSKLWSSDVTHVIAAADSEGACTRTLKVLMAILCGKWILSMDWVRACMKANCPVNEEPFEINLDNHGCCNGPKTGRLRASSNAPKLFAGLRFYPSGDFLAAYLKDLLELTKVAGGTILQGKEEVIAAKGQDRGQSDHPTCLIVYNCDPPRECMPKEESSIMLRRLEEAENLAKLSGSLVIKHTWILESIAACKLLPFV</sequence>
<keyword evidence="8" id="KW-0539">Nucleus</keyword>
<dbReference type="EMBL" id="CAMAPF010000003">
    <property type="protein sequence ID" value="CAH9051142.1"/>
    <property type="molecule type" value="Genomic_DNA"/>
</dbReference>
<dbReference type="InterPro" id="IPR001357">
    <property type="entry name" value="BRCT_dom"/>
</dbReference>
<organism evidence="12 13">
    <name type="scientific">Cuscuta epithymum</name>
    <dbReference type="NCBI Taxonomy" id="186058"/>
    <lineage>
        <taxon>Eukaryota</taxon>
        <taxon>Viridiplantae</taxon>
        <taxon>Streptophyta</taxon>
        <taxon>Embryophyta</taxon>
        <taxon>Tracheophyta</taxon>
        <taxon>Spermatophyta</taxon>
        <taxon>Magnoliopsida</taxon>
        <taxon>eudicotyledons</taxon>
        <taxon>Gunneridae</taxon>
        <taxon>Pentapetalae</taxon>
        <taxon>asterids</taxon>
        <taxon>lamiids</taxon>
        <taxon>Solanales</taxon>
        <taxon>Convolvulaceae</taxon>
        <taxon>Cuscuteae</taxon>
        <taxon>Cuscuta</taxon>
        <taxon>Cuscuta subgen. Cuscuta</taxon>
    </lineage>
</organism>
<dbReference type="PROSITE" id="PS51805">
    <property type="entry name" value="EPHD"/>
    <property type="match status" value="1"/>
</dbReference>
<comment type="caution">
    <text evidence="12">The sequence shown here is derived from an EMBL/GenBank/DDBJ whole genome shotgun (WGS) entry which is preliminary data.</text>
</comment>
<evidence type="ECO:0000259" key="10">
    <source>
        <dbReference type="PROSITE" id="PS50172"/>
    </source>
</evidence>
<keyword evidence="7" id="KW-0234">DNA repair</keyword>
<dbReference type="InterPro" id="IPR001965">
    <property type="entry name" value="Znf_PHD"/>
</dbReference>
<evidence type="ECO:0000256" key="9">
    <source>
        <dbReference type="SAM" id="MobiDB-lite"/>
    </source>
</evidence>
<dbReference type="Pfam" id="PF00533">
    <property type="entry name" value="BRCT"/>
    <property type="match status" value="1"/>
</dbReference>
<gene>
    <name evidence="12" type="ORF">CEPIT_LOCUS172</name>
</gene>
<keyword evidence="5" id="KW-0863">Zinc-finger</keyword>
<evidence type="ECO:0000256" key="3">
    <source>
        <dbReference type="ARBA" id="ARBA00022737"/>
    </source>
</evidence>
<dbReference type="GO" id="GO:0004842">
    <property type="term" value="F:ubiquitin-protein transferase activity"/>
    <property type="evidence" value="ECO:0007669"/>
    <property type="project" value="TreeGrafter"/>
</dbReference>
<protein>
    <submittedName>
        <fullName evidence="12">Uncharacterized protein</fullName>
    </submittedName>
</protein>
<keyword evidence="13" id="KW-1185">Reference proteome</keyword>
<dbReference type="GO" id="GO:0005634">
    <property type="term" value="C:nucleus"/>
    <property type="evidence" value="ECO:0007669"/>
    <property type="project" value="UniProtKB-SubCell"/>
</dbReference>